<evidence type="ECO:0000313" key="2">
    <source>
        <dbReference type="EMBL" id="AFZ68236.1"/>
    </source>
</evidence>
<dbReference type="EMBL" id="CP003382">
    <property type="protein sequence ID" value="AFZ68236.1"/>
    <property type="molecule type" value="Genomic_DNA"/>
</dbReference>
<accession>L0A321</accession>
<evidence type="ECO:0000313" key="3">
    <source>
        <dbReference type="Proteomes" id="UP000010467"/>
    </source>
</evidence>
<feature type="chain" id="PRO_5003939578" evidence="1">
    <location>
        <begin position="23"/>
        <end position="162"/>
    </location>
</feature>
<dbReference type="Proteomes" id="UP000010467">
    <property type="component" value="Chromosome"/>
</dbReference>
<gene>
    <name evidence="2" type="ordered locus">Deipe_2772</name>
</gene>
<sequence length="162" mass="17667">MNALRWTAPALFALAAISCAPAMTASAERGEVIYLAERSVKTLPPADSDSAIVMFARLSAYMILTRGSAGPGYQDFRFPEEGGLERRDKQGPFNVHITWIATQTAGKGEIRMEWDVVQKGKLASVRVHTRTDDPGVNITALENKIFAYLESAPGVRRIASGR</sequence>
<dbReference type="PATRIC" id="fig|937777.3.peg.2787"/>
<name>L0A321_DEIPD</name>
<protein>
    <submittedName>
        <fullName evidence="2">Uncharacterized protein</fullName>
    </submittedName>
</protein>
<dbReference type="AlphaFoldDB" id="L0A321"/>
<evidence type="ECO:0000256" key="1">
    <source>
        <dbReference type="SAM" id="SignalP"/>
    </source>
</evidence>
<feature type="signal peptide" evidence="1">
    <location>
        <begin position="1"/>
        <end position="22"/>
    </location>
</feature>
<proteinExistence type="predicted"/>
<dbReference type="STRING" id="937777.Deipe_2772"/>
<keyword evidence="1" id="KW-0732">Signal</keyword>
<dbReference type="RefSeq" id="WP_015236538.1">
    <property type="nucleotide sequence ID" value="NC_019793.1"/>
</dbReference>
<reference evidence="3" key="1">
    <citation type="submission" date="2012-03" db="EMBL/GenBank/DDBJ databases">
        <title>Complete sequence of chromosome of Deinococcus peraridilitoris DSM 19664.</title>
        <authorList>
            <person name="Lucas S."/>
            <person name="Copeland A."/>
            <person name="Lapidus A."/>
            <person name="Glavina del Rio T."/>
            <person name="Dalin E."/>
            <person name="Tice H."/>
            <person name="Bruce D."/>
            <person name="Goodwin L."/>
            <person name="Pitluck S."/>
            <person name="Peters L."/>
            <person name="Mikhailova N."/>
            <person name="Lu M."/>
            <person name="Kyrpides N."/>
            <person name="Mavromatis K."/>
            <person name="Ivanova N."/>
            <person name="Brettin T."/>
            <person name="Detter J.C."/>
            <person name="Han C."/>
            <person name="Larimer F."/>
            <person name="Land M."/>
            <person name="Hauser L."/>
            <person name="Markowitz V."/>
            <person name="Cheng J.-F."/>
            <person name="Hugenholtz P."/>
            <person name="Woyke T."/>
            <person name="Wu D."/>
            <person name="Pukall R."/>
            <person name="Steenblock K."/>
            <person name="Brambilla E."/>
            <person name="Klenk H.-P."/>
            <person name="Eisen J.A."/>
        </authorList>
    </citation>
    <scope>NUCLEOTIDE SEQUENCE [LARGE SCALE GENOMIC DNA]</scope>
    <source>
        <strain evidence="3">DSM 19664 / LMG 22246 / CIP 109416 / KR-200</strain>
    </source>
</reference>
<dbReference type="KEGG" id="dpd:Deipe_2772"/>
<dbReference type="PROSITE" id="PS51257">
    <property type="entry name" value="PROKAR_LIPOPROTEIN"/>
    <property type="match status" value="1"/>
</dbReference>
<dbReference type="HOGENOM" id="CLU_1632683_0_0_0"/>
<keyword evidence="3" id="KW-1185">Reference proteome</keyword>
<organism evidence="2 3">
    <name type="scientific">Deinococcus peraridilitoris (strain DSM 19664 / LMG 22246 / CIP 109416 / KR-200)</name>
    <dbReference type="NCBI Taxonomy" id="937777"/>
    <lineage>
        <taxon>Bacteria</taxon>
        <taxon>Thermotogati</taxon>
        <taxon>Deinococcota</taxon>
        <taxon>Deinococci</taxon>
        <taxon>Deinococcales</taxon>
        <taxon>Deinococcaceae</taxon>
        <taxon>Deinococcus</taxon>
    </lineage>
</organism>